<dbReference type="EC" id="1.15.1.1" evidence="2"/>
<dbReference type="STRING" id="34027.SAMN05421829_101437"/>
<feature type="domain" description="Superoxide dismutase copper/zinc binding" evidence="5">
    <location>
        <begin position="43"/>
        <end position="172"/>
    </location>
</feature>
<dbReference type="PROSITE" id="PS51257">
    <property type="entry name" value="PROKAR_LIPOPROTEIN"/>
    <property type="match status" value="1"/>
</dbReference>
<comment type="function">
    <text evidence="2">Destroys radicals which are normally produced within the cells and which are toxic to biological systems.</text>
</comment>
<comment type="cofactor">
    <cofactor evidence="2">
        <name>Cu cation</name>
        <dbReference type="ChEBI" id="CHEBI:23378"/>
    </cofactor>
    <text evidence="2">Binds 1 copper ion per subunit.</text>
</comment>
<dbReference type="PROSITE" id="PS00332">
    <property type="entry name" value="SOD_CU_ZN_2"/>
    <property type="match status" value="1"/>
</dbReference>
<evidence type="ECO:0000313" key="6">
    <source>
        <dbReference type="EMBL" id="SIP95053.1"/>
    </source>
</evidence>
<feature type="chain" id="PRO_5013360340" description="Superoxide dismutase [Cu-Zn]" evidence="4">
    <location>
        <begin position="26"/>
        <end position="176"/>
    </location>
</feature>
<keyword evidence="2" id="KW-0862">Zinc</keyword>
<proteinExistence type="inferred from homology"/>
<dbReference type="InterPro" id="IPR024134">
    <property type="entry name" value="SOD_Cu/Zn_/chaperone"/>
</dbReference>
<dbReference type="OrthoDB" id="5431326at2"/>
<comment type="catalytic activity">
    <reaction evidence="2">
        <text>2 superoxide + 2 H(+) = H2O2 + O2</text>
        <dbReference type="Rhea" id="RHEA:20696"/>
        <dbReference type="ChEBI" id="CHEBI:15378"/>
        <dbReference type="ChEBI" id="CHEBI:15379"/>
        <dbReference type="ChEBI" id="CHEBI:16240"/>
        <dbReference type="ChEBI" id="CHEBI:18421"/>
        <dbReference type="EC" id="1.15.1.1"/>
    </reaction>
</comment>
<dbReference type="CDD" id="cd00305">
    <property type="entry name" value="Cu-Zn_Superoxide_Dismutase"/>
    <property type="match status" value="1"/>
</dbReference>
<dbReference type="GO" id="GO:0005507">
    <property type="term" value="F:copper ion binding"/>
    <property type="evidence" value="ECO:0007669"/>
    <property type="project" value="InterPro"/>
</dbReference>
<evidence type="ECO:0000256" key="3">
    <source>
        <dbReference type="SAM" id="MobiDB-lite"/>
    </source>
</evidence>
<dbReference type="AlphaFoldDB" id="A0A1N6NSM8"/>
<feature type="region of interest" description="Disordered" evidence="3">
    <location>
        <begin position="82"/>
        <end position="105"/>
    </location>
</feature>
<name>A0A1N6NSM8_9RHOO</name>
<dbReference type="PANTHER" id="PTHR10003">
    <property type="entry name" value="SUPEROXIDE DISMUTASE CU-ZN -RELATED"/>
    <property type="match status" value="1"/>
</dbReference>
<comment type="cofactor">
    <cofactor evidence="2">
        <name>Zn(2+)</name>
        <dbReference type="ChEBI" id="CHEBI:29105"/>
    </cofactor>
    <text evidence="2">Binds 1 zinc ion per subunit.</text>
</comment>
<comment type="similarity">
    <text evidence="1 2">Belongs to the Cu-Zn superoxide dismutase family.</text>
</comment>
<reference evidence="7" key="1">
    <citation type="submission" date="2017-01" db="EMBL/GenBank/DDBJ databases">
        <authorList>
            <person name="Varghese N."/>
            <person name="Submissions S."/>
        </authorList>
    </citation>
    <scope>NUCLEOTIDE SEQUENCE [LARGE SCALE GENOMIC DNA]</scope>
    <source>
        <strain evidence="7">ATCC 51758</strain>
    </source>
</reference>
<dbReference type="SUPFAM" id="SSF49329">
    <property type="entry name" value="Cu,Zn superoxide dismutase-like"/>
    <property type="match status" value="1"/>
</dbReference>
<dbReference type="PRINTS" id="PR00068">
    <property type="entry name" value="CUZNDISMTASE"/>
</dbReference>
<keyword evidence="2" id="KW-0560">Oxidoreductase</keyword>
<keyword evidence="2" id="KW-0479">Metal-binding</keyword>
<evidence type="ECO:0000256" key="2">
    <source>
        <dbReference type="RuleBase" id="RU000393"/>
    </source>
</evidence>
<dbReference type="GO" id="GO:0004784">
    <property type="term" value="F:superoxide dismutase activity"/>
    <property type="evidence" value="ECO:0007669"/>
    <property type="project" value="UniProtKB-EC"/>
</dbReference>
<dbReference type="InterPro" id="IPR018152">
    <property type="entry name" value="SOD_Cu/Zn_BS"/>
</dbReference>
<keyword evidence="4" id="KW-0732">Signal</keyword>
<keyword evidence="7" id="KW-1185">Reference proteome</keyword>
<feature type="signal peptide" evidence="4">
    <location>
        <begin position="1"/>
        <end position="25"/>
    </location>
</feature>
<sequence length="176" mass="17504">MKSRSLIPTLPATLLIAACSNLGLGGPITAEAPLAPTTGNTASGMVKFTEIDGGVVIDASVTGLAPGKHGFHIHDKGDCSAPDATSAGGHFNPTGKPHGDPAKGDHHLGDMPMLVADANGNARFGATLEGLTISGKGNGNIVGRGVIVHAAPDDFTTQPTGNSGARVACGVIARLK</sequence>
<evidence type="ECO:0000256" key="1">
    <source>
        <dbReference type="ARBA" id="ARBA00010457"/>
    </source>
</evidence>
<evidence type="ECO:0000259" key="5">
    <source>
        <dbReference type="Pfam" id="PF00080"/>
    </source>
</evidence>
<dbReference type="InterPro" id="IPR036423">
    <property type="entry name" value="SOD-like_Cu/Zn_dom_sf"/>
</dbReference>
<dbReference type="Gene3D" id="2.60.40.200">
    <property type="entry name" value="Superoxide dismutase, copper/zinc binding domain"/>
    <property type="match status" value="1"/>
</dbReference>
<dbReference type="Proteomes" id="UP000186819">
    <property type="component" value="Unassembled WGS sequence"/>
</dbReference>
<accession>A0A1N6NSM8</accession>
<keyword evidence="2" id="KW-0186">Copper</keyword>
<protein>
    <recommendedName>
        <fullName evidence="2">Superoxide dismutase [Cu-Zn]</fullName>
        <ecNumber evidence="2">1.15.1.1</ecNumber>
    </recommendedName>
</protein>
<gene>
    <name evidence="6" type="ORF">SAMN05421829_101437</name>
</gene>
<dbReference type="RefSeq" id="WP_076600437.1">
    <property type="nucleotide sequence ID" value="NZ_FTMD01000001.1"/>
</dbReference>
<dbReference type="PROSITE" id="PS00087">
    <property type="entry name" value="SOD_CU_ZN_1"/>
    <property type="match status" value="1"/>
</dbReference>
<organism evidence="6 7">
    <name type="scientific">Aromatoleum tolulyticum</name>
    <dbReference type="NCBI Taxonomy" id="34027"/>
    <lineage>
        <taxon>Bacteria</taxon>
        <taxon>Pseudomonadati</taxon>
        <taxon>Pseudomonadota</taxon>
        <taxon>Betaproteobacteria</taxon>
        <taxon>Rhodocyclales</taxon>
        <taxon>Rhodocyclaceae</taxon>
        <taxon>Aromatoleum</taxon>
    </lineage>
</organism>
<dbReference type="InterPro" id="IPR001424">
    <property type="entry name" value="SOD_Cu_Zn_dom"/>
</dbReference>
<evidence type="ECO:0000256" key="4">
    <source>
        <dbReference type="SAM" id="SignalP"/>
    </source>
</evidence>
<dbReference type="Pfam" id="PF00080">
    <property type="entry name" value="Sod_Cu"/>
    <property type="match status" value="1"/>
</dbReference>
<evidence type="ECO:0000313" key="7">
    <source>
        <dbReference type="Proteomes" id="UP000186819"/>
    </source>
</evidence>
<dbReference type="EMBL" id="FTMD01000001">
    <property type="protein sequence ID" value="SIP95053.1"/>
    <property type="molecule type" value="Genomic_DNA"/>
</dbReference>